<protein>
    <submittedName>
        <fullName evidence="1">Uncharacterized protein</fullName>
    </submittedName>
</protein>
<dbReference type="AlphaFoldDB" id="A0A0A8YE01"/>
<dbReference type="EMBL" id="GBRH01273591">
    <property type="protein sequence ID" value="JAD24304.1"/>
    <property type="molecule type" value="Transcribed_RNA"/>
</dbReference>
<name>A0A0A8YE01_ARUDO</name>
<proteinExistence type="predicted"/>
<organism evidence="1">
    <name type="scientific">Arundo donax</name>
    <name type="common">Giant reed</name>
    <name type="synonym">Donax arundinaceus</name>
    <dbReference type="NCBI Taxonomy" id="35708"/>
    <lineage>
        <taxon>Eukaryota</taxon>
        <taxon>Viridiplantae</taxon>
        <taxon>Streptophyta</taxon>
        <taxon>Embryophyta</taxon>
        <taxon>Tracheophyta</taxon>
        <taxon>Spermatophyta</taxon>
        <taxon>Magnoliopsida</taxon>
        <taxon>Liliopsida</taxon>
        <taxon>Poales</taxon>
        <taxon>Poaceae</taxon>
        <taxon>PACMAD clade</taxon>
        <taxon>Arundinoideae</taxon>
        <taxon>Arundineae</taxon>
        <taxon>Arundo</taxon>
    </lineage>
</organism>
<reference evidence="1" key="1">
    <citation type="submission" date="2014-09" db="EMBL/GenBank/DDBJ databases">
        <authorList>
            <person name="Magalhaes I.L.F."/>
            <person name="Oliveira U."/>
            <person name="Santos F.R."/>
            <person name="Vidigal T.H.D.A."/>
            <person name="Brescovit A.D."/>
            <person name="Santos A.J."/>
        </authorList>
    </citation>
    <scope>NUCLEOTIDE SEQUENCE</scope>
    <source>
        <tissue evidence="1">Shoot tissue taken approximately 20 cm above the soil surface</tissue>
    </source>
</reference>
<accession>A0A0A8YE01</accession>
<sequence length="36" mass="4181">MQKKNLPFHLSFNSQYMSAAPRTLSSHSKCTHELFI</sequence>
<evidence type="ECO:0000313" key="1">
    <source>
        <dbReference type="EMBL" id="JAD24304.1"/>
    </source>
</evidence>
<reference evidence="1" key="2">
    <citation type="journal article" date="2015" name="Data Brief">
        <title>Shoot transcriptome of the giant reed, Arundo donax.</title>
        <authorList>
            <person name="Barrero R.A."/>
            <person name="Guerrero F.D."/>
            <person name="Moolhuijzen P."/>
            <person name="Goolsby J.A."/>
            <person name="Tidwell J."/>
            <person name="Bellgard S.E."/>
            <person name="Bellgard M.I."/>
        </authorList>
    </citation>
    <scope>NUCLEOTIDE SEQUENCE</scope>
    <source>
        <tissue evidence="1">Shoot tissue taken approximately 20 cm above the soil surface</tissue>
    </source>
</reference>